<dbReference type="EMBL" id="CP046244">
    <property type="protein sequence ID" value="QGP91708.1"/>
    <property type="molecule type" value="Genomic_DNA"/>
</dbReference>
<organism evidence="2 3">
    <name type="scientific">Neomoorella glycerini</name>
    <dbReference type="NCBI Taxonomy" id="55779"/>
    <lineage>
        <taxon>Bacteria</taxon>
        <taxon>Bacillati</taxon>
        <taxon>Bacillota</taxon>
        <taxon>Clostridia</taxon>
        <taxon>Neomoorellales</taxon>
        <taxon>Neomoorellaceae</taxon>
        <taxon>Neomoorella</taxon>
    </lineage>
</organism>
<dbReference type="Pfam" id="PF20941">
    <property type="entry name" value="DUF6848"/>
    <property type="match status" value="1"/>
</dbReference>
<accession>A0A6I5ZPI9</accession>
<evidence type="ECO:0000313" key="2">
    <source>
        <dbReference type="EMBL" id="QGP91708.1"/>
    </source>
</evidence>
<gene>
    <name evidence="2" type="ORF">MGLY_10500</name>
</gene>
<protein>
    <recommendedName>
        <fullName evidence="1">DUF6848 domain-containing protein</fullName>
    </recommendedName>
</protein>
<name>A0A6I5ZPI9_9FIRM</name>
<proteinExistence type="predicted"/>
<reference evidence="2 3" key="1">
    <citation type="submission" date="2019-11" db="EMBL/GenBank/DDBJ databases">
        <title>Genome sequence of Moorella glycerini DSM11254.</title>
        <authorList>
            <person name="Poehlein A."/>
            <person name="Boeer T."/>
            <person name="Daniel R."/>
        </authorList>
    </citation>
    <scope>NUCLEOTIDE SEQUENCE [LARGE SCALE GENOMIC DNA]</scope>
    <source>
        <strain evidence="2 3">DSM 11254</strain>
    </source>
</reference>
<keyword evidence="3" id="KW-1185">Reference proteome</keyword>
<dbReference type="OrthoDB" id="5462859at2"/>
<feature type="domain" description="DUF6848" evidence="1">
    <location>
        <begin position="9"/>
        <end position="111"/>
    </location>
</feature>
<evidence type="ECO:0000313" key="3">
    <source>
        <dbReference type="Proteomes" id="UP000425916"/>
    </source>
</evidence>
<dbReference type="AlphaFoldDB" id="A0A6I5ZPI9"/>
<dbReference type="RefSeq" id="WP_156272358.1">
    <property type="nucleotide sequence ID" value="NZ_CP046244.1"/>
</dbReference>
<dbReference type="InterPro" id="IPR049294">
    <property type="entry name" value="DUF6848"/>
</dbReference>
<dbReference type="Proteomes" id="UP000425916">
    <property type="component" value="Chromosome"/>
</dbReference>
<sequence length="113" mass="12967">MDNKKLSELKEKYGEVILVKVPDLQNLDDDRGDPVTLEFVFHKPKSRDIERFLKEMSKDVSRAMKNLCFGLVVEEMKGELERALEKYPAIHTGIANSILDRMGMSDAIELKNL</sequence>
<dbReference type="Gene3D" id="3.30.2220.10">
    <property type="entry name" value="rbstp2171"/>
    <property type="match status" value="1"/>
</dbReference>
<evidence type="ECO:0000259" key="1">
    <source>
        <dbReference type="Pfam" id="PF20941"/>
    </source>
</evidence>